<evidence type="ECO:0000313" key="3">
    <source>
        <dbReference type="Proteomes" id="UP000782312"/>
    </source>
</evidence>
<keyword evidence="2" id="KW-0378">Hydrolase</keyword>
<dbReference type="AlphaFoldDB" id="A0A932I1E0"/>
<dbReference type="Proteomes" id="UP000782312">
    <property type="component" value="Unassembled WGS sequence"/>
</dbReference>
<reference evidence="2" key="1">
    <citation type="submission" date="2020-07" db="EMBL/GenBank/DDBJ databases">
        <title>Huge and variable diversity of episymbiotic CPR bacteria and DPANN archaea in groundwater ecosystems.</title>
        <authorList>
            <person name="He C.Y."/>
            <person name="Keren R."/>
            <person name="Whittaker M."/>
            <person name="Farag I.F."/>
            <person name="Doudna J."/>
            <person name="Cate J.H.D."/>
            <person name="Banfield J.F."/>
        </authorList>
    </citation>
    <scope>NUCLEOTIDE SEQUENCE</scope>
    <source>
        <strain evidence="2">NC_groundwater_763_Ag_S-0.2um_68_21</strain>
    </source>
</reference>
<dbReference type="Gene3D" id="3.40.50.620">
    <property type="entry name" value="HUPs"/>
    <property type="match status" value="1"/>
</dbReference>
<dbReference type="EMBL" id="JACPUR010000024">
    <property type="protein sequence ID" value="MBI3128120.1"/>
    <property type="molecule type" value="Genomic_DNA"/>
</dbReference>
<accession>A0A932I1E0</accession>
<dbReference type="Gene3D" id="3.90.1490.10">
    <property type="entry name" value="putative n-type atp pyrophosphatase, domain 2"/>
    <property type="match status" value="1"/>
</dbReference>
<dbReference type="GO" id="GO:0016787">
    <property type="term" value="F:hydrolase activity"/>
    <property type="evidence" value="ECO:0007669"/>
    <property type="project" value="UniProtKB-KW"/>
</dbReference>
<protein>
    <submittedName>
        <fullName evidence="2">Adenine nucleotide alpha hydrolase</fullName>
    </submittedName>
</protein>
<dbReference type="InterPro" id="IPR014729">
    <property type="entry name" value="Rossmann-like_a/b/a_fold"/>
</dbReference>
<proteinExistence type="predicted"/>
<sequence>MDDRATPQKVLLAWSSGKDSAWALHCLRREPGVEVAGLLTTLNAAFGRVAMHAVRREVLERQMEAAGVPPWLVEIPYPCSNAQYEEAMGGAVRRAREMGISAVAFGDLFLRDIRDYRERQLAGSGVEALFPLWLKDTAALARAMLAAGLKARVVCVDPKALDPSFAGREWDEAFLRELPAGADPCGENGEFHTFVYDGPMFSRPVAVRTGEVVERDGFVFADLLPG</sequence>
<comment type="caution">
    <text evidence="2">The sequence shown here is derived from an EMBL/GenBank/DDBJ whole genome shotgun (WGS) entry which is preliminary data.</text>
</comment>
<dbReference type="Pfam" id="PF01902">
    <property type="entry name" value="Diphthami_syn_2"/>
    <property type="match status" value="1"/>
</dbReference>
<gene>
    <name evidence="2" type="ORF">HYZ11_10995</name>
</gene>
<evidence type="ECO:0000259" key="1">
    <source>
        <dbReference type="Pfam" id="PF01902"/>
    </source>
</evidence>
<feature type="domain" description="Diphthamide synthase" evidence="1">
    <location>
        <begin position="9"/>
        <end position="215"/>
    </location>
</feature>
<organism evidence="2 3">
    <name type="scientific">Tectimicrobiota bacterium</name>
    <dbReference type="NCBI Taxonomy" id="2528274"/>
    <lineage>
        <taxon>Bacteria</taxon>
        <taxon>Pseudomonadati</taxon>
        <taxon>Nitrospinota/Tectimicrobiota group</taxon>
        <taxon>Candidatus Tectimicrobiota</taxon>
    </lineage>
</organism>
<name>A0A932I1E0_UNCTE</name>
<evidence type="ECO:0000313" key="2">
    <source>
        <dbReference type="EMBL" id="MBI3128120.1"/>
    </source>
</evidence>
<dbReference type="SUPFAM" id="SSF52402">
    <property type="entry name" value="Adenine nucleotide alpha hydrolases-like"/>
    <property type="match status" value="1"/>
</dbReference>
<dbReference type="InterPro" id="IPR002761">
    <property type="entry name" value="Diphthami_syn_dom"/>
</dbReference>